<dbReference type="EMBL" id="CP011948">
    <property type="protein sequence ID" value="AKU09424.1"/>
    <property type="molecule type" value="Genomic_DNA"/>
</dbReference>
<keyword evidence="1" id="KW-0472">Membrane</keyword>
<protein>
    <submittedName>
        <fullName evidence="2">Uncharacterized protein</fullName>
    </submittedName>
</protein>
<accession>A0A0K1IY95</accession>
<organism evidence="2 3">
    <name type="scientific">Haloferax gibbonsii</name>
    <dbReference type="NCBI Taxonomy" id="35746"/>
    <lineage>
        <taxon>Archaea</taxon>
        <taxon>Methanobacteriati</taxon>
        <taxon>Methanobacteriota</taxon>
        <taxon>Stenosarchaea group</taxon>
        <taxon>Halobacteria</taxon>
        <taxon>Halobacteriales</taxon>
        <taxon>Haloferacaceae</taxon>
        <taxon>Haloferax</taxon>
    </lineage>
</organism>
<gene>
    <name evidence="2" type="ORF">ABY42_16685</name>
</gene>
<sequence>MSKHFMVCTIIHEFFSMLILCFADFWHASGPLSGFVGGGPGCRRGANAVERENGVRAAENADGRSRIIDCRKWE</sequence>
<keyword evidence="2" id="KW-0614">Plasmid</keyword>
<feature type="transmembrane region" description="Helical" evidence="1">
    <location>
        <begin position="7"/>
        <end position="26"/>
    </location>
</feature>
<evidence type="ECO:0000313" key="2">
    <source>
        <dbReference type="EMBL" id="AKU09424.1"/>
    </source>
</evidence>
<dbReference type="KEGG" id="hgi:ABY42_16685"/>
<proteinExistence type="predicted"/>
<name>A0A0K1IY95_HALGI</name>
<keyword evidence="1" id="KW-1133">Transmembrane helix</keyword>
<keyword evidence="1" id="KW-0812">Transmembrane</keyword>
<geneLocation type="plasmid" evidence="2 3">
    <name>pHG1</name>
</geneLocation>
<dbReference type="Proteomes" id="UP000066124">
    <property type="component" value="Plasmid pHG1"/>
</dbReference>
<evidence type="ECO:0000313" key="3">
    <source>
        <dbReference type="Proteomes" id="UP000066124"/>
    </source>
</evidence>
<dbReference type="AlphaFoldDB" id="A0A0K1IY95"/>
<evidence type="ECO:0000256" key="1">
    <source>
        <dbReference type="SAM" id="Phobius"/>
    </source>
</evidence>
<dbReference type="PATRIC" id="fig|35746.4.peg.3628"/>
<reference evidence="3" key="1">
    <citation type="journal article" date="2015" name="J. Biotechnol.">
        <title>Complete genome sequence of Haloferax gibbonsii strain ARA6, a potential producer of polyhydroxyalkanoates and halocins isolated from Araruama, Rio de Janeiro, Brasil.</title>
        <authorList>
            <person name="Pinto L.H."/>
            <person name="D'Alincourt Carvalho-Assef A.P."/>
            <person name="Vieira R.P."/>
            <person name="Clementino M.M."/>
            <person name="Albano R.M."/>
        </authorList>
    </citation>
    <scope>NUCLEOTIDE SEQUENCE [LARGE SCALE GENOMIC DNA]</scope>
    <source>
        <strain evidence="3">ARA6</strain>
        <plasmid evidence="3">Plasmid pHG1</plasmid>
    </source>
</reference>